<feature type="transmembrane region" description="Helical" evidence="2">
    <location>
        <begin position="39"/>
        <end position="57"/>
    </location>
</feature>
<evidence type="ECO:0000313" key="4">
    <source>
        <dbReference type="EMBL" id="KKR44381.1"/>
    </source>
</evidence>
<name>A0A0G0R3P5_9BACT</name>
<feature type="compositionally biased region" description="Polar residues" evidence="1">
    <location>
        <begin position="65"/>
        <end position="80"/>
    </location>
</feature>
<accession>A0A0G0R3P5</accession>
<dbReference type="Gene3D" id="3.30.70.2390">
    <property type="match status" value="1"/>
</dbReference>
<dbReference type="Proteomes" id="UP000034215">
    <property type="component" value="Unassembled WGS sequence"/>
</dbReference>
<gene>
    <name evidence="4" type="ORF">UT76_C0005G0007</name>
</gene>
<dbReference type="Pfam" id="PF13399">
    <property type="entry name" value="LytR_C"/>
    <property type="match status" value="1"/>
</dbReference>
<evidence type="ECO:0000256" key="1">
    <source>
        <dbReference type="SAM" id="MobiDB-lite"/>
    </source>
</evidence>
<proteinExistence type="predicted"/>
<evidence type="ECO:0000313" key="5">
    <source>
        <dbReference type="Proteomes" id="UP000034215"/>
    </source>
</evidence>
<evidence type="ECO:0000259" key="3">
    <source>
        <dbReference type="Pfam" id="PF13399"/>
    </source>
</evidence>
<organism evidence="4 5">
    <name type="scientific">Candidatus Woesebacteria bacterium GW2011_GWB1_40_12</name>
    <dbReference type="NCBI Taxonomy" id="1618576"/>
    <lineage>
        <taxon>Bacteria</taxon>
        <taxon>Candidatus Woeseibacteriota</taxon>
    </lineage>
</organism>
<sequence length="209" mass="21555">MEETQNQSQGFSQGTSQTQDNGVSFPTVGEQNKGGGAKTLLIIGILALIGILGYVIYKSATSDGATPSLTEPTPYQNTAAPIQEPTPVPSVSPSASPSANVDKTKVKIQVQNGTGITGEAAYLQTLLKGLGYTNVTVGNSTTQDNTDTEVSFSSSVSSDVVNEITTKLNATYQTVKKTSSTSTSYDVIIVTGLRKGATAKPSATPTATP</sequence>
<evidence type="ECO:0000256" key="2">
    <source>
        <dbReference type="SAM" id="Phobius"/>
    </source>
</evidence>
<dbReference type="InterPro" id="IPR027381">
    <property type="entry name" value="LytR/CpsA/Psr_C"/>
</dbReference>
<keyword evidence="2" id="KW-0812">Transmembrane</keyword>
<feature type="region of interest" description="Disordered" evidence="1">
    <location>
        <begin position="1"/>
        <end position="30"/>
    </location>
</feature>
<keyword evidence="2" id="KW-1133">Transmembrane helix</keyword>
<protein>
    <submittedName>
        <fullName evidence="4">Cell envelope-like protein function transcriptional attenuator common domain protein</fullName>
    </submittedName>
</protein>
<reference evidence="4 5" key="1">
    <citation type="journal article" date="2015" name="Nature">
        <title>rRNA introns, odd ribosomes, and small enigmatic genomes across a large radiation of phyla.</title>
        <authorList>
            <person name="Brown C.T."/>
            <person name="Hug L.A."/>
            <person name="Thomas B.C."/>
            <person name="Sharon I."/>
            <person name="Castelle C.J."/>
            <person name="Singh A."/>
            <person name="Wilkins M.J."/>
            <person name="Williams K.H."/>
            <person name="Banfield J.F."/>
        </authorList>
    </citation>
    <scope>NUCLEOTIDE SEQUENCE [LARGE SCALE GENOMIC DNA]</scope>
</reference>
<dbReference type="EMBL" id="LBYA01000005">
    <property type="protein sequence ID" value="KKR44381.1"/>
    <property type="molecule type" value="Genomic_DNA"/>
</dbReference>
<dbReference type="AlphaFoldDB" id="A0A0G0R3P5"/>
<feature type="compositionally biased region" description="Low complexity" evidence="1">
    <location>
        <begin position="1"/>
        <end position="19"/>
    </location>
</feature>
<comment type="caution">
    <text evidence="4">The sequence shown here is derived from an EMBL/GenBank/DDBJ whole genome shotgun (WGS) entry which is preliminary data.</text>
</comment>
<feature type="region of interest" description="Disordered" evidence="1">
    <location>
        <begin position="65"/>
        <end position="100"/>
    </location>
</feature>
<keyword evidence="2" id="KW-0472">Membrane</keyword>
<feature type="domain" description="LytR/CpsA/Psr regulator C-terminal" evidence="3">
    <location>
        <begin position="106"/>
        <end position="192"/>
    </location>
</feature>